<dbReference type="InterPro" id="IPR017900">
    <property type="entry name" value="4Fe4S_Fe_S_CS"/>
</dbReference>
<comment type="caution">
    <text evidence="2">The sequence shown here is derived from an EMBL/GenBank/DDBJ whole genome shotgun (WGS) entry which is preliminary data.</text>
</comment>
<organism evidence="2">
    <name type="scientific">bioreactor metagenome</name>
    <dbReference type="NCBI Taxonomy" id="1076179"/>
    <lineage>
        <taxon>unclassified sequences</taxon>
        <taxon>metagenomes</taxon>
        <taxon>ecological metagenomes</taxon>
    </lineage>
</organism>
<dbReference type="NCBIfam" id="NF038196">
    <property type="entry name" value="ferrodoxin_EFR1"/>
    <property type="match status" value="1"/>
</dbReference>
<dbReference type="PROSITE" id="PS00198">
    <property type="entry name" value="4FE4S_FER_1"/>
    <property type="match status" value="1"/>
</dbReference>
<evidence type="ECO:0000259" key="1">
    <source>
        <dbReference type="PROSITE" id="PS51379"/>
    </source>
</evidence>
<dbReference type="InterPro" id="IPR017896">
    <property type="entry name" value="4Fe4S_Fe-S-bd"/>
</dbReference>
<dbReference type="SUPFAM" id="SSF54862">
    <property type="entry name" value="4Fe-4S ferredoxins"/>
    <property type="match status" value="1"/>
</dbReference>
<accession>A0A644ZGT7</accession>
<dbReference type="InterPro" id="IPR029039">
    <property type="entry name" value="Flavoprotein-like_sf"/>
</dbReference>
<dbReference type="AlphaFoldDB" id="A0A644ZGT7"/>
<dbReference type="SUPFAM" id="SSF52218">
    <property type="entry name" value="Flavoproteins"/>
    <property type="match status" value="1"/>
</dbReference>
<dbReference type="EMBL" id="VSSQ01008866">
    <property type="protein sequence ID" value="MPM40070.1"/>
    <property type="molecule type" value="Genomic_DNA"/>
</dbReference>
<dbReference type="Gene3D" id="3.30.70.20">
    <property type="match status" value="1"/>
</dbReference>
<protein>
    <recommendedName>
        <fullName evidence="1">4Fe-4S ferredoxin-type domain-containing protein</fullName>
    </recommendedName>
</protein>
<evidence type="ECO:0000313" key="2">
    <source>
        <dbReference type="EMBL" id="MPM40070.1"/>
    </source>
</evidence>
<reference evidence="2" key="1">
    <citation type="submission" date="2019-08" db="EMBL/GenBank/DDBJ databases">
        <authorList>
            <person name="Kucharzyk K."/>
            <person name="Murdoch R.W."/>
            <person name="Higgins S."/>
            <person name="Loffler F."/>
        </authorList>
    </citation>
    <scope>NUCLEOTIDE SEQUENCE</scope>
</reference>
<proteinExistence type="predicted"/>
<name>A0A644ZGT7_9ZZZZ</name>
<dbReference type="Gene3D" id="3.40.50.360">
    <property type="match status" value="1"/>
</dbReference>
<dbReference type="InterPro" id="IPR047964">
    <property type="entry name" value="EFR1-like"/>
</dbReference>
<feature type="domain" description="4Fe-4S ferredoxin-type" evidence="1">
    <location>
        <begin position="185"/>
        <end position="214"/>
    </location>
</feature>
<dbReference type="PROSITE" id="PS51379">
    <property type="entry name" value="4FE4S_FER_2"/>
    <property type="match status" value="1"/>
</dbReference>
<gene>
    <name evidence="2" type="ORF">SDC9_86708</name>
</gene>
<sequence length="294" mass="33507">MNKIKIIFYTGTGGSKIIAELIKNKLIDMNYDVFLEKISKNNLVSQKSCDLIILIFPLHGANAPEIVYKWIKNLPKGNKTKVAIISISAGGEVIFNRAGRLSSIKLFERQDYKVFYENSLIMPSNFLIPTPDYLSRALLNILPEKIDLIIDDLVNEKIRKINPPIIDKCISKVFEIEKIGVKILGKTIKANENCNGCGLCEKICSCGNISMNNKKPKFKFMCNFCTACLYYCPNKALQPSIFKMTILKNGYDINSFIKNNMKDENFSDEDIMELTESIYWSGLRDYLLYSNKKV</sequence>